<dbReference type="Proteomes" id="UP000094455">
    <property type="component" value="Unassembled WGS sequence"/>
</dbReference>
<evidence type="ECO:0000313" key="9">
    <source>
        <dbReference type="EMBL" id="ODQ48226.1"/>
    </source>
</evidence>
<dbReference type="PANTHER" id="PTHR13048">
    <property type="entry name" value="TRAFFICKING PROTEIN PARTICLE COMPLEX SUBUNIT 3"/>
    <property type="match status" value="1"/>
</dbReference>
<dbReference type="GO" id="GO:1990070">
    <property type="term" value="C:TRAPPI protein complex"/>
    <property type="evidence" value="ECO:0007669"/>
    <property type="project" value="EnsemblFungi"/>
</dbReference>
<dbReference type="AlphaFoldDB" id="A0A1E3NQA4"/>
<dbReference type="GO" id="GO:1990072">
    <property type="term" value="C:TRAPPIII protein complex"/>
    <property type="evidence" value="ECO:0007669"/>
    <property type="project" value="EnsemblFungi"/>
</dbReference>
<gene>
    <name evidence="9" type="ORF">PICMEDRAFT_31347</name>
</gene>
<dbReference type="GeneID" id="30179381"/>
<dbReference type="InterPro" id="IPR024096">
    <property type="entry name" value="NO_sig/Golgi_transp_ligand-bd"/>
</dbReference>
<evidence type="ECO:0000256" key="1">
    <source>
        <dbReference type="ARBA" id="ARBA00004222"/>
    </source>
</evidence>
<dbReference type="STRING" id="763406.A0A1E3NQA4"/>
<dbReference type="FunFam" id="3.30.1380.20:FF:000001">
    <property type="entry name" value="Trafficking protein particle complex subunit BET3"/>
    <property type="match status" value="1"/>
</dbReference>
<dbReference type="GO" id="GO:1990071">
    <property type="term" value="C:TRAPPII protein complex"/>
    <property type="evidence" value="ECO:0007669"/>
    <property type="project" value="EnsemblFungi"/>
</dbReference>
<accession>A0A1E3NQA4</accession>
<comment type="subcellular location">
    <subcellularLocation>
        <location evidence="2">Endoplasmic reticulum</location>
    </subcellularLocation>
    <subcellularLocation>
        <location evidence="1 8">Golgi apparatus</location>
        <location evidence="1 8">cis-Golgi network</location>
    </subcellularLocation>
</comment>
<protein>
    <recommendedName>
        <fullName evidence="8">Trafficking protein particle complex subunit BET3</fullName>
    </recommendedName>
</protein>
<dbReference type="PIRSF" id="PIRSF018293">
    <property type="entry name" value="TRAPP_I_complex_Bet3"/>
    <property type="match status" value="1"/>
</dbReference>
<keyword evidence="7 8" id="KW-0333">Golgi apparatus</keyword>
<dbReference type="GO" id="GO:0006995">
    <property type="term" value="P:cellular response to nitrogen starvation"/>
    <property type="evidence" value="ECO:0007669"/>
    <property type="project" value="EnsemblFungi"/>
</dbReference>
<comment type="similarity">
    <text evidence="3 8">Belongs to the TRAPP small subunits family. BET3 subfamily.</text>
</comment>
<dbReference type="GO" id="GO:0006891">
    <property type="term" value="P:intra-Golgi vesicle-mediated transport"/>
    <property type="evidence" value="ECO:0007669"/>
    <property type="project" value="EnsemblFungi"/>
</dbReference>
<evidence type="ECO:0000256" key="5">
    <source>
        <dbReference type="ARBA" id="ARBA00022824"/>
    </source>
</evidence>
<dbReference type="EMBL" id="KV454002">
    <property type="protein sequence ID" value="ODQ48226.1"/>
    <property type="molecule type" value="Genomic_DNA"/>
</dbReference>
<dbReference type="GO" id="GO:0033106">
    <property type="term" value="C:cis-Golgi network membrane"/>
    <property type="evidence" value="ECO:0007669"/>
    <property type="project" value="EnsemblFungi"/>
</dbReference>
<reference evidence="9 10" key="1">
    <citation type="journal article" date="2016" name="Proc. Natl. Acad. Sci. U.S.A.">
        <title>Comparative genomics of biotechnologically important yeasts.</title>
        <authorList>
            <person name="Riley R."/>
            <person name="Haridas S."/>
            <person name="Wolfe K.H."/>
            <person name="Lopes M.R."/>
            <person name="Hittinger C.T."/>
            <person name="Goeker M."/>
            <person name="Salamov A.A."/>
            <person name="Wisecaver J.H."/>
            <person name="Long T.M."/>
            <person name="Calvey C.H."/>
            <person name="Aerts A.L."/>
            <person name="Barry K.W."/>
            <person name="Choi C."/>
            <person name="Clum A."/>
            <person name="Coughlan A.Y."/>
            <person name="Deshpande S."/>
            <person name="Douglass A.P."/>
            <person name="Hanson S.J."/>
            <person name="Klenk H.-P."/>
            <person name="LaButti K.M."/>
            <person name="Lapidus A."/>
            <person name="Lindquist E.A."/>
            <person name="Lipzen A.M."/>
            <person name="Meier-Kolthoff J.P."/>
            <person name="Ohm R.A."/>
            <person name="Otillar R.P."/>
            <person name="Pangilinan J.L."/>
            <person name="Peng Y."/>
            <person name="Rokas A."/>
            <person name="Rosa C.A."/>
            <person name="Scheuner C."/>
            <person name="Sibirny A.A."/>
            <person name="Slot J.C."/>
            <person name="Stielow J.B."/>
            <person name="Sun H."/>
            <person name="Kurtzman C.P."/>
            <person name="Blackwell M."/>
            <person name="Grigoriev I.V."/>
            <person name="Jeffries T.W."/>
        </authorList>
    </citation>
    <scope>NUCLEOTIDE SEQUENCE [LARGE SCALE GENOMIC DNA]</scope>
    <source>
        <strain evidence="9 10">NRRL Y-2026</strain>
    </source>
</reference>
<dbReference type="InterPro" id="IPR016721">
    <property type="entry name" value="Bet3"/>
</dbReference>
<evidence type="ECO:0000256" key="4">
    <source>
        <dbReference type="ARBA" id="ARBA00022448"/>
    </source>
</evidence>
<keyword evidence="5" id="KW-0256">Endoplasmic reticulum</keyword>
<organism evidence="9 10">
    <name type="scientific">Pichia membranifaciens NRRL Y-2026</name>
    <dbReference type="NCBI Taxonomy" id="763406"/>
    <lineage>
        <taxon>Eukaryota</taxon>
        <taxon>Fungi</taxon>
        <taxon>Dikarya</taxon>
        <taxon>Ascomycota</taxon>
        <taxon>Saccharomycotina</taxon>
        <taxon>Pichiomycetes</taxon>
        <taxon>Pichiales</taxon>
        <taxon>Pichiaceae</taxon>
        <taxon>Pichia</taxon>
    </lineage>
</organism>
<dbReference type="RefSeq" id="XP_019019339.1">
    <property type="nucleotide sequence ID" value="XM_019162694.1"/>
</dbReference>
<name>A0A1E3NQA4_9ASCO</name>
<evidence type="ECO:0000256" key="8">
    <source>
        <dbReference type="PIRNR" id="PIRNR018293"/>
    </source>
</evidence>
<proteinExistence type="inferred from homology"/>
<dbReference type="SUPFAM" id="SSF111126">
    <property type="entry name" value="Ligand-binding domain in the NO signalling and Golgi transport"/>
    <property type="match status" value="1"/>
</dbReference>
<sequence length="199" mass="22688">MSKQSKHAKQAKQLGEDIWKSQTVKINSELFTLTYGSLVAQICREEKFDYEKINNVLFDMGRNIGVRLIEEFLSKTSLERCSSFKETSEAICKIGFKMFLNVVPNVTYWSADGRTFQLTLLENPLSDFVELPDDIDEGSARKELWYSNILCGVLKGALEMVQLDCQVWFVSDVLRGDASTDIKIRLVQVLKDEIPDGDE</sequence>
<dbReference type="GO" id="GO:0005085">
    <property type="term" value="F:guanyl-nucleotide exchange factor activity"/>
    <property type="evidence" value="ECO:0007669"/>
    <property type="project" value="EnsemblFungi"/>
</dbReference>
<dbReference type="GO" id="GO:0016236">
    <property type="term" value="P:macroautophagy"/>
    <property type="evidence" value="ECO:0007669"/>
    <property type="project" value="EnsemblFungi"/>
</dbReference>
<evidence type="ECO:0000256" key="3">
    <source>
        <dbReference type="ARBA" id="ARBA00006218"/>
    </source>
</evidence>
<dbReference type="GO" id="GO:0006888">
    <property type="term" value="P:endoplasmic reticulum to Golgi vesicle-mediated transport"/>
    <property type="evidence" value="ECO:0007669"/>
    <property type="project" value="EnsemblFungi"/>
</dbReference>
<keyword evidence="6 8" id="KW-0931">ER-Golgi transport</keyword>
<dbReference type="OrthoDB" id="10262857at2759"/>
<dbReference type="Gene3D" id="3.30.1380.20">
    <property type="entry name" value="Trafficking protein particle complex subunit 3"/>
    <property type="match status" value="1"/>
</dbReference>
<dbReference type="CDD" id="cd14942">
    <property type="entry name" value="TRAPPC3_bet3"/>
    <property type="match status" value="1"/>
</dbReference>
<keyword evidence="10" id="KW-1185">Reference proteome</keyword>
<dbReference type="InterPro" id="IPR007194">
    <property type="entry name" value="TRAPP_component"/>
</dbReference>
<keyword evidence="4 8" id="KW-0813">Transport</keyword>
<evidence type="ECO:0000256" key="2">
    <source>
        <dbReference type="ARBA" id="ARBA00004240"/>
    </source>
</evidence>
<evidence type="ECO:0000256" key="6">
    <source>
        <dbReference type="ARBA" id="ARBA00022892"/>
    </source>
</evidence>
<evidence type="ECO:0000256" key="7">
    <source>
        <dbReference type="ARBA" id="ARBA00023034"/>
    </source>
</evidence>
<dbReference type="Pfam" id="PF04051">
    <property type="entry name" value="TRAPP"/>
    <property type="match status" value="1"/>
</dbReference>
<dbReference type="GO" id="GO:0032258">
    <property type="term" value="P:cytoplasm to vacuole targeting by the Cvt pathway"/>
    <property type="evidence" value="ECO:0007669"/>
    <property type="project" value="EnsemblFungi"/>
</dbReference>
<dbReference type="GO" id="GO:0005783">
    <property type="term" value="C:endoplasmic reticulum"/>
    <property type="evidence" value="ECO:0007669"/>
    <property type="project" value="UniProtKB-SubCell"/>
</dbReference>
<evidence type="ECO:0000313" key="10">
    <source>
        <dbReference type="Proteomes" id="UP000094455"/>
    </source>
</evidence>